<reference evidence="1 2" key="1">
    <citation type="journal article" date="2010" name="Stand. Genomic Sci.">
        <title>Complete genome sequence of Planctomyces limnophilus type strain (Mu 290).</title>
        <authorList>
            <person name="Labutti K."/>
            <person name="Sikorski J."/>
            <person name="Schneider S."/>
            <person name="Nolan M."/>
            <person name="Lucas S."/>
            <person name="Glavina Del Rio T."/>
            <person name="Tice H."/>
            <person name="Cheng J.F."/>
            <person name="Goodwin L."/>
            <person name="Pitluck S."/>
            <person name="Liolios K."/>
            <person name="Ivanova N."/>
            <person name="Mavromatis K."/>
            <person name="Mikhailova N."/>
            <person name="Pati A."/>
            <person name="Chen A."/>
            <person name="Palaniappan K."/>
            <person name="Land M."/>
            <person name="Hauser L."/>
            <person name="Chang Y.J."/>
            <person name="Jeffries C.D."/>
            <person name="Tindall B.J."/>
            <person name="Rohde M."/>
            <person name="Goker M."/>
            <person name="Woyke T."/>
            <person name="Bristow J."/>
            <person name="Eisen J.A."/>
            <person name="Markowitz V."/>
            <person name="Hugenholtz P."/>
            <person name="Kyrpides N.C."/>
            <person name="Klenk H.P."/>
            <person name="Lapidus A."/>
        </authorList>
    </citation>
    <scope>NUCLEOTIDE SEQUENCE [LARGE SCALE GENOMIC DNA]</scope>
    <source>
        <strain evidence="2">ATCC 43296 / DSM 3776 / IFAM 1008 / 290</strain>
    </source>
</reference>
<dbReference type="EMBL" id="CP001744">
    <property type="protein sequence ID" value="ADG68967.1"/>
    <property type="molecule type" value="Genomic_DNA"/>
</dbReference>
<dbReference type="RefSeq" id="WP_013111398.1">
    <property type="nucleotide sequence ID" value="NC_014148.1"/>
</dbReference>
<evidence type="ECO:0000313" key="1">
    <source>
        <dbReference type="EMBL" id="ADG68967.1"/>
    </source>
</evidence>
<dbReference type="OrthoDB" id="2962756at2"/>
<protein>
    <submittedName>
        <fullName evidence="1">Uncharacterized protein</fullName>
    </submittedName>
</protein>
<organism evidence="1 2">
    <name type="scientific">Planctopirus limnophila (strain ATCC 43296 / DSM 3776 / IFAM 1008 / Mu 290)</name>
    <name type="common">Planctomyces limnophilus</name>
    <dbReference type="NCBI Taxonomy" id="521674"/>
    <lineage>
        <taxon>Bacteria</taxon>
        <taxon>Pseudomonadati</taxon>
        <taxon>Planctomycetota</taxon>
        <taxon>Planctomycetia</taxon>
        <taxon>Planctomycetales</taxon>
        <taxon>Planctomycetaceae</taxon>
        <taxon>Planctopirus</taxon>
    </lineage>
</organism>
<dbReference type="STRING" id="521674.Plim_3152"/>
<evidence type="ECO:0000313" key="2">
    <source>
        <dbReference type="Proteomes" id="UP000002220"/>
    </source>
</evidence>
<dbReference type="AlphaFoldDB" id="D5STD8"/>
<gene>
    <name evidence="1" type="ordered locus">Plim_3152</name>
</gene>
<proteinExistence type="predicted"/>
<sequence length="308" mass="35861">MVGDSHAWKEKEWERYANELVSIDHGLRGGSYQRIPDRNGDCGLEGVADSGDGYQSYADQGTADADERIQKQKNKIYIDLKKLETYKDFWTAYFEDRKLTRWTLLVPKFEDKDVLKYAKKRAKETRKLNLPFIDDNFDVYVKSIEDFPAATLIVRDPRLPRGDGKPVSANKVIEFKMQEPHFVQMIDKKLKKAMPHATDTEREAYREKLLNWHLRSDNYQKGLERLYPPQWEDLQELISTTGESIESEGPLDSRMPGTRLNETRKEFAKTLEQEMPFIFQADRDIVSWGTIALWLGICPLDFPENGND</sequence>
<name>D5STD8_PLAL2</name>
<dbReference type="Proteomes" id="UP000002220">
    <property type="component" value="Chromosome"/>
</dbReference>
<keyword evidence="2" id="KW-1185">Reference proteome</keyword>
<accession>D5STD8</accession>
<dbReference type="eggNOG" id="ENOG5030BD1">
    <property type="taxonomic scope" value="Bacteria"/>
</dbReference>
<dbReference type="KEGG" id="plm:Plim_3152"/>
<dbReference type="HOGENOM" id="CLU_077425_0_0_0"/>